<protein>
    <submittedName>
        <fullName evidence="3">Uncharacterized protein</fullName>
    </submittedName>
</protein>
<feature type="compositionally biased region" description="Polar residues" evidence="2">
    <location>
        <begin position="517"/>
        <end position="557"/>
    </location>
</feature>
<gene>
    <name evidence="3" type="ORF">FWK35_00021055</name>
</gene>
<feature type="compositionally biased region" description="Polar residues" evidence="2">
    <location>
        <begin position="585"/>
        <end position="595"/>
    </location>
</feature>
<feature type="compositionally biased region" description="Low complexity" evidence="2">
    <location>
        <begin position="451"/>
        <end position="463"/>
    </location>
</feature>
<feature type="compositionally biased region" description="Polar residues" evidence="2">
    <location>
        <begin position="483"/>
        <end position="498"/>
    </location>
</feature>
<feature type="compositionally biased region" description="Low complexity" evidence="2">
    <location>
        <begin position="162"/>
        <end position="215"/>
    </location>
</feature>
<sequence length="633" mass="70182">MKTFNLVVRTSNRDTMMNHFKVFTALAAFCACGALAVPAGHHTVIPILKQVNRQNEDGSYSYGYENADGTYKIETKYPSGEVYGKYGYVDETGKLRTVEYGASARGFEPVGTDITVPPPVLSVDSNDLHKDPSSSSQDDYDDGQYREDPSVYYKTSSSDGGQQQMQLSHQQQQQHHQQQLQLHQQQQQQQLRSLQQTAPIAPRQQPQQQWFSSAPQQKFQSHPSVHNFDPASGSFSISYTGNCFSRRRKQLRVCGERRRTKIIASDGLGVTLKCPLEGLLRTTRTMMLVRSVIIVLLGICTCYGQNAEDYNEGNDQSVVSARKSQDVSILKQIHRHNEDGSYTYGYEGSDGSFKIETKTVTGEVTGKYGYVDDSGKLRVVEYGANKYGFQPSGEGITVPSPTLVELRPDEDEQDEEPRIPAKRPSSSVKPTKPLVRNNNNRPESDVGLYRPQQKQQQPLQPQPISVASDFDDGEWTAQPVVRPQQSAPSHRPSTTATRPNKAIPPVSGSFRAVPVELSSNSDPSASFQSVQDFGGRSQMTGNGRPAQTSTVDNSYQTFEEHQEPLTEPPTLYQAVAKPTARRTGTLASKPSSNYRTAPRQMRTSGVLDQLAEQYALPESRSPVSHDFSFGSDS</sequence>
<feature type="region of interest" description="Disordered" evidence="2">
    <location>
        <begin position="108"/>
        <end position="215"/>
    </location>
</feature>
<dbReference type="EMBL" id="VUJU01002886">
    <property type="protein sequence ID" value="KAF0759797.1"/>
    <property type="molecule type" value="Genomic_DNA"/>
</dbReference>
<feature type="region of interest" description="Disordered" evidence="2">
    <location>
        <begin position="614"/>
        <end position="633"/>
    </location>
</feature>
<accession>A0A6G0YQE3</accession>
<dbReference type="OrthoDB" id="6371055at2759"/>
<dbReference type="InterPro" id="IPR050468">
    <property type="entry name" value="Cuticle_Struct_Prot"/>
</dbReference>
<reference evidence="3 4" key="1">
    <citation type="submission" date="2019-08" db="EMBL/GenBank/DDBJ databases">
        <title>Whole genome of Aphis craccivora.</title>
        <authorList>
            <person name="Voronova N.V."/>
            <person name="Shulinski R.S."/>
            <person name="Bandarenka Y.V."/>
            <person name="Zhorov D.G."/>
            <person name="Warner D."/>
        </authorList>
    </citation>
    <scope>NUCLEOTIDE SEQUENCE [LARGE SCALE GENOMIC DNA]</scope>
    <source>
        <strain evidence="3">180601</strain>
        <tissue evidence="3">Whole Body</tissue>
    </source>
</reference>
<dbReference type="GO" id="GO:0008010">
    <property type="term" value="F:structural constituent of chitin-based larval cuticle"/>
    <property type="evidence" value="ECO:0007669"/>
    <property type="project" value="TreeGrafter"/>
</dbReference>
<dbReference type="PANTHER" id="PTHR10380:SF205">
    <property type="entry name" value="CUTICULAR PROTEIN 97EB"/>
    <property type="match status" value="1"/>
</dbReference>
<dbReference type="Pfam" id="PF00379">
    <property type="entry name" value="Chitin_bind_4"/>
    <property type="match status" value="2"/>
</dbReference>
<keyword evidence="4" id="KW-1185">Reference proteome</keyword>
<keyword evidence="1" id="KW-0193">Cuticle</keyword>
<dbReference type="PANTHER" id="PTHR10380">
    <property type="entry name" value="CUTICLE PROTEIN"/>
    <property type="match status" value="1"/>
</dbReference>
<name>A0A6G0YQE3_APHCR</name>
<dbReference type="InterPro" id="IPR000618">
    <property type="entry name" value="Insect_cuticle"/>
</dbReference>
<dbReference type="PROSITE" id="PS51155">
    <property type="entry name" value="CHIT_BIND_RR_2"/>
    <property type="match status" value="2"/>
</dbReference>
<evidence type="ECO:0000313" key="4">
    <source>
        <dbReference type="Proteomes" id="UP000478052"/>
    </source>
</evidence>
<proteinExistence type="predicted"/>
<organism evidence="3 4">
    <name type="scientific">Aphis craccivora</name>
    <name type="common">Cowpea aphid</name>
    <dbReference type="NCBI Taxonomy" id="307492"/>
    <lineage>
        <taxon>Eukaryota</taxon>
        <taxon>Metazoa</taxon>
        <taxon>Ecdysozoa</taxon>
        <taxon>Arthropoda</taxon>
        <taxon>Hexapoda</taxon>
        <taxon>Insecta</taxon>
        <taxon>Pterygota</taxon>
        <taxon>Neoptera</taxon>
        <taxon>Paraneoptera</taxon>
        <taxon>Hemiptera</taxon>
        <taxon>Sternorrhyncha</taxon>
        <taxon>Aphidomorpha</taxon>
        <taxon>Aphidoidea</taxon>
        <taxon>Aphididae</taxon>
        <taxon>Aphidini</taxon>
        <taxon>Aphis</taxon>
        <taxon>Aphis</taxon>
    </lineage>
</organism>
<comment type="caution">
    <text evidence="3">The sequence shown here is derived from an EMBL/GenBank/DDBJ whole genome shotgun (WGS) entry which is preliminary data.</text>
</comment>
<evidence type="ECO:0000256" key="1">
    <source>
        <dbReference type="PROSITE-ProRule" id="PRU00497"/>
    </source>
</evidence>
<feature type="region of interest" description="Disordered" evidence="2">
    <location>
        <begin position="407"/>
        <end position="603"/>
    </location>
</feature>
<evidence type="ECO:0000313" key="3">
    <source>
        <dbReference type="EMBL" id="KAF0759797.1"/>
    </source>
</evidence>
<dbReference type="PROSITE" id="PS51257">
    <property type="entry name" value="PROKAR_LIPOPROTEIN"/>
    <property type="match status" value="1"/>
</dbReference>
<evidence type="ECO:0000256" key="2">
    <source>
        <dbReference type="SAM" id="MobiDB-lite"/>
    </source>
</evidence>
<dbReference type="Proteomes" id="UP000478052">
    <property type="component" value="Unassembled WGS sequence"/>
</dbReference>
<dbReference type="AlphaFoldDB" id="A0A6G0YQE3"/>
<dbReference type="GO" id="GO:0062129">
    <property type="term" value="C:chitin-based extracellular matrix"/>
    <property type="evidence" value="ECO:0007669"/>
    <property type="project" value="TreeGrafter"/>
</dbReference>